<evidence type="ECO:0000259" key="7">
    <source>
        <dbReference type="PROSITE" id="PS50109"/>
    </source>
</evidence>
<dbReference type="EC" id="2.7.13.3" evidence="2"/>
<feature type="domain" description="Response regulatory" evidence="8">
    <location>
        <begin position="2"/>
        <end position="118"/>
    </location>
</feature>
<dbReference type="SMART" id="SM00387">
    <property type="entry name" value="HATPase_c"/>
    <property type="match status" value="1"/>
</dbReference>
<dbReference type="CDD" id="cd17574">
    <property type="entry name" value="REC_OmpR"/>
    <property type="match status" value="1"/>
</dbReference>
<evidence type="ECO:0000256" key="2">
    <source>
        <dbReference type="ARBA" id="ARBA00012438"/>
    </source>
</evidence>
<keyword evidence="10" id="KW-1185">Reference proteome</keyword>
<feature type="modified residue" description="4-aspartylphosphate" evidence="6">
    <location>
        <position position="51"/>
    </location>
</feature>
<dbReference type="InterPro" id="IPR004358">
    <property type="entry name" value="Sig_transdc_His_kin-like_C"/>
</dbReference>
<keyword evidence="3 6" id="KW-0597">Phosphoprotein</keyword>
<dbReference type="Proteomes" id="UP000646053">
    <property type="component" value="Unassembled WGS sequence"/>
</dbReference>
<dbReference type="PANTHER" id="PTHR43547:SF2">
    <property type="entry name" value="HYBRID SIGNAL TRANSDUCTION HISTIDINE KINASE C"/>
    <property type="match status" value="1"/>
</dbReference>
<keyword evidence="5" id="KW-0902">Two-component regulatory system</keyword>
<dbReference type="InterPro" id="IPR036890">
    <property type="entry name" value="HATPase_C_sf"/>
</dbReference>
<dbReference type="InterPro" id="IPR011006">
    <property type="entry name" value="CheY-like_superfamily"/>
</dbReference>
<evidence type="ECO:0000256" key="4">
    <source>
        <dbReference type="ARBA" id="ARBA00022777"/>
    </source>
</evidence>
<dbReference type="Pfam" id="PF02518">
    <property type="entry name" value="HATPase_c"/>
    <property type="match status" value="1"/>
</dbReference>
<organism evidence="9 10">
    <name type="scientific">Myxacorys almedinensis A</name>
    <dbReference type="NCBI Taxonomy" id="2690445"/>
    <lineage>
        <taxon>Bacteria</taxon>
        <taxon>Bacillati</taxon>
        <taxon>Cyanobacteriota</taxon>
        <taxon>Cyanophyceae</taxon>
        <taxon>Leptolyngbyales</taxon>
        <taxon>Leptolyngbyaceae</taxon>
        <taxon>Myxacorys</taxon>
        <taxon>Myxacorys almedinensis</taxon>
    </lineage>
</organism>
<dbReference type="PROSITE" id="PS50110">
    <property type="entry name" value="RESPONSE_REGULATORY"/>
    <property type="match status" value="1"/>
</dbReference>
<dbReference type="SUPFAM" id="SSF55874">
    <property type="entry name" value="ATPase domain of HSP90 chaperone/DNA topoisomerase II/histidine kinase"/>
    <property type="match status" value="1"/>
</dbReference>
<keyword evidence="4" id="KW-0808">Transferase</keyword>
<accession>A0A8J8CL69</accession>
<dbReference type="PANTHER" id="PTHR43547">
    <property type="entry name" value="TWO-COMPONENT HISTIDINE KINASE"/>
    <property type="match status" value="1"/>
</dbReference>
<dbReference type="InterPro" id="IPR036097">
    <property type="entry name" value="HisK_dim/P_sf"/>
</dbReference>
<dbReference type="Gene3D" id="3.40.50.2300">
    <property type="match status" value="1"/>
</dbReference>
<name>A0A8J8CL69_9CYAN</name>
<comment type="catalytic activity">
    <reaction evidence="1">
        <text>ATP + protein L-histidine = ADP + protein N-phospho-L-histidine.</text>
        <dbReference type="EC" id="2.7.13.3"/>
    </reaction>
</comment>
<dbReference type="Pfam" id="PF00512">
    <property type="entry name" value="HisKA"/>
    <property type="match status" value="1"/>
</dbReference>
<dbReference type="SMART" id="SM00448">
    <property type="entry name" value="REC"/>
    <property type="match status" value="1"/>
</dbReference>
<evidence type="ECO:0000256" key="5">
    <source>
        <dbReference type="ARBA" id="ARBA00023012"/>
    </source>
</evidence>
<protein>
    <recommendedName>
        <fullName evidence="2">histidine kinase</fullName>
        <ecNumber evidence="2">2.7.13.3</ecNumber>
    </recommendedName>
</protein>
<dbReference type="Gene3D" id="1.10.287.130">
    <property type="match status" value="1"/>
</dbReference>
<dbReference type="CDD" id="cd00075">
    <property type="entry name" value="HATPase"/>
    <property type="match status" value="1"/>
</dbReference>
<dbReference type="EMBL" id="WVIE01000001">
    <property type="protein sequence ID" value="NDJ15797.1"/>
    <property type="molecule type" value="Genomic_DNA"/>
</dbReference>
<dbReference type="RefSeq" id="WP_162421208.1">
    <property type="nucleotide sequence ID" value="NZ_WVIE01000001.1"/>
</dbReference>
<evidence type="ECO:0000256" key="3">
    <source>
        <dbReference type="ARBA" id="ARBA00022553"/>
    </source>
</evidence>
<dbReference type="SMART" id="SM00388">
    <property type="entry name" value="HisKA"/>
    <property type="match status" value="1"/>
</dbReference>
<dbReference type="SUPFAM" id="SSF47384">
    <property type="entry name" value="Homodimeric domain of signal transducing histidine kinase"/>
    <property type="match status" value="1"/>
</dbReference>
<dbReference type="InterPro" id="IPR005467">
    <property type="entry name" value="His_kinase_dom"/>
</dbReference>
<feature type="domain" description="Histidine kinase" evidence="7">
    <location>
        <begin position="147"/>
        <end position="364"/>
    </location>
</feature>
<sequence>MKILVIEDEKDVRLNIIEILASGGFDSIYAENGLKGIGLAKEAAPDLIICDIKMPDFDGYSVLQELRQHQATATIPFIFLTAKADKAEIRQGMNLGADDYLTKPFRRVELLDAIAARLKRHSAQLDIQKKVQELREINTQKDDFVSTITHDLRAPLTTIKVALQLMEAMPNNRKQYTEIALTACDQGEELIQNLLDLYQLESGEALATPEPLNIKEQLRKIIESFQVRARTHQQVLTLDIPEVLPVIVADSVGLQRIFVELLNNACKYTQSRGEIVFKVRTDQTVDQTPVLKITIANQAEIPIRDLPHIFDKFYRVPGSDRWQKGGTGLGLALVKKLIDQLQGTIYVTSQNGWTAFKIELPYETL</sequence>
<dbReference type="Gene3D" id="3.30.565.10">
    <property type="entry name" value="Histidine kinase-like ATPase, C-terminal domain"/>
    <property type="match status" value="1"/>
</dbReference>
<evidence type="ECO:0000256" key="1">
    <source>
        <dbReference type="ARBA" id="ARBA00000085"/>
    </source>
</evidence>
<keyword evidence="4" id="KW-0418">Kinase</keyword>
<dbReference type="Pfam" id="PF00072">
    <property type="entry name" value="Response_reg"/>
    <property type="match status" value="1"/>
</dbReference>
<dbReference type="InterPro" id="IPR003661">
    <property type="entry name" value="HisK_dim/P_dom"/>
</dbReference>
<evidence type="ECO:0000259" key="8">
    <source>
        <dbReference type="PROSITE" id="PS50110"/>
    </source>
</evidence>
<dbReference type="CDD" id="cd00082">
    <property type="entry name" value="HisKA"/>
    <property type="match status" value="1"/>
</dbReference>
<comment type="caution">
    <text evidence="9">The sequence shown here is derived from an EMBL/GenBank/DDBJ whole genome shotgun (WGS) entry which is preliminary data.</text>
</comment>
<dbReference type="AlphaFoldDB" id="A0A8J8CL69"/>
<dbReference type="InterPro" id="IPR003594">
    <property type="entry name" value="HATPase_dom"/>
</dbReference>
<gene>
    <name evidence="9" type="ORF">GS601_00585</name>
</gene>
<evidence type="ECO:0000256" key="6">
    <source>
        <dbReference type="PROSITE-ProRule" id="PRU00169"/>
    </source>
</evidence>
<reference evidence="9" key="1">
    <citation type="submission" date="2019-12" db="EMBL/GenBank/DDBJ databases">
        <title>High-Quality draft genome sequences of three cyanobacteria isolated from the limestone walls of the Old Cathedral of Coimbra.</title>
        <authorList>
            <person name="Tiago I."/>
            <person name="Soares F."/>
            <person name="Portugal A."/>
        </authorList>
    </citation>
    <scope>NUCLEOTIDE SEQUENCE</scope>
    <source>
        <strain evidence="9">A</strain>
    </source>
</reference>
<proteinExistence type="predicted"/>
<dbReference type="PRINTS" id="PR00344">
    <property type="entry name" value="BCTRLSENSOR"/>
</dbReference>
<dbReference type="PROSITE" id="PS50109">
    <property type="entry name" value="HIS_KIN"/>
    <property type="match status" value="1"/>
</dbReference>
<evidence type="ECO:0000313" key="9">
    <source>
        <dbReference type="EMBL" id="NDJ15797.1"/>
    </source>
</evidence>
<dbReference type="InterPro" id="IPR001789">
    <property type="entry name" value="Sig_transdc_resp-reg_receiver"/>
</dbReference>
<evidence type="ECO:0000313" key="10">
    <source>
        <dbReference type="Proteomes" id="UP000646053"/>
    </source>
</evidence>
<dbReference type="SUPFAM" id="SSF52172">
    <property type="entry name" value="CheY-like"/>
    <property type="match status" value="1"/>
</dbReference>
<dbReference type="GO" id="GO:0000155">
    <property type="term" value="F:phosphorelay sensor kinase activity"/>
    <property type="evidence" value="ECO:0007669"/>
    <property type="project" value="InterPro"/>
</dbReference>